<sequence>MSKDTTTPCVASSSVLDSTQQLVRVFDGMIGGLPTQVCDGRELHAFLKNGKQFADWIKHRVSHYGFEENQDFSIASPKSEAKRGGHNRTDYHLTLDMAKELSMVENNEQGRKARRYFIDCEKRTFGQDNPSEEQHHQLAFESFRIGLMVRGGRPWFGAANIANALRLRGSSDRITRGVAEKEKCYGVRGKQKVVYISYGAAMRAATFADHERADRFRVWIGGVMRDLPLLTGAAPVPAAVAQLPQLSPVERFSLEQLINTRLLVGFNSSGGLEVKAVKPDAMVVSPERLASMISDDFVIGRQHLPEILDAVATRMRHVA</sequence>
<organism evidence="2">
    <name type="scientific">viral metagenome</name>
    <dbReference type="NCBI Taxonomy" id="1070528"/>
    <lineage>
        <taxon>unclassified sequences</taxon>
        <taxon>metagenomes</taxon>
        <taxon>organismal metagenomes</taxon>
    </lineage>
</organism>
<evidence type="ECO:0000259" key="1">
    <source>
        <dbReference type="PROSITE" id="PS51750"/>
    </source>
</evidence>
<feature type="domain" description="Bro-N" evidence="1">
    <location>
        <begin position="137"/>
        <end position="234"/>
    </location>
</feature>
<dbReference type="PANTHER" id="PTHR36180">
    <property type="entry name" value="DNA-BINDING PROTEIN-RELATED-RELATED"/>
    <property type="match status" value="1"/>
</dbReference>
<dbReference type="InterPro" id="IPR003497">
    <property type="entry name" value="BRO_N_domain"/>
</dbReference>
<dbReference type="AlphaFoldDB" id="A0A6H1ZIU2"/>
<evidence type="ECO:0000313" key="3">
    <source>
        <dbReference type="EMBL" id="QJH94680.1"/>
    </source>
</evidence>
<dbReference type="EMBL" id="MT144060">
    <property type="protein sequence ID" value="QJA47846.1"/>
    <property type="molecule type" value="Genomic_DNA"/>
</dbReference>
<dbReference type="PANTHER" id="PTHR36180:SF1">
    <property type="entry name" value="ANTA_ANTB ANTIREPRESSOR DOMAIN-CONTAINING PROTEIN"/>
    <property type="match status" value="1"/>
</dbReference>
<name>A0A6H1ZIU2_9ZZZZ</name>
<evidence type="ECO:0000313" key="2">
    <source>
        <dbReference type="EMBL" id="QJA47846.1"/>
    </source>
</evidence>
<dbReference type="EMBL" id="MT144604">
    <property type="protein sequence ID" value="QJH94680.1"/>
    <property type="molecule type" value="Genomic_DNA"/>
</dbReference>
<reference evidence="2" key="1">
    <citation type="submission" date="2020-03" db="EMBL/GenBank/DDBJ databases">
        <title>The deep terrestrial virosphere.</title>
        <authorList>
            <person name="Holmfeldt K."/>
            <person name="Nilsson E."/>
            <person name="Simone D."/>
            <person name="Lopez-Fernandez M."/>
            <person name="Wu X."/>
            <person name="de Brujin I."/>
            <person name="Lundin D."/>
            <person name="Andersson A."/>
            <person name="Bertilsson S."/>
            <person name="Dopson M."/>
        </authorList>
    </citation>
    <scope>NUCLEOTIDE SEQUENCE</scope>
    <source>
        <strain evidence="2">TM448A00748</strain>
        <strain evidence="3">TM448B00292</strain>
    </source>
</reference>
<dbReference type="InterPro" id="IPR013557">
    <property type="entry name" value="AntA/B_antirep"/>
</dbReference>
<dbReference type="PROSITE" id="PS51750">
    <property type="entry name" value="BRO_N"/>
    <property type="match status" value="1"/>
</dbReference>
<gene>
    <name evidence="2" type="ORF">TM448A00748_0010</name>
    <name evidence="3" type="ORF">TM448B00292_0017</name>
</gene>
<accession>A0A6H1ZIU2</accession>
<dbReference type="Pfam" id="PF08346">
    <property type="entry name" value="AntA"/>
    <property type="match status" value="1"/>
</dbReference>
<protein>
    <submittedName>
        <fullName evidence="2">Putative antirepressor protein</fullName>
    </submittedName>
</protein>
<proteinExistence type="predicted"/>